<gene>
    <name evidence="3" type="ORF">COR50_18795</name>
</gene>
<dbReference type="Pfam" id="PF12729">
    <property type="entry name" value="4HB_MCP_1"/>
    <property type="match status" value="1"/>
</dbReference>
<organism evidence="3 4">
    <name type="scientific">Chitinophaga caeni</name>
    <dbReference type="NCBI Taxonomy" id="2029983"/>
    <lineage>
        <taxon>Bacteria</taxon>
        <taxon>Pseudomonadati</taxon>
        <taxon>Bacteroidota</taxon>
        <taxon>Chitinophagia</taxon>
        <taxon>Chitinophagales</taxon>
        <taxon>Chitinophagaceae</taxon>
        <taxon>Chitinophaga</taxon>
    </lineage>
</organism>
<dbReference type="InterPro" id="IPR024478">
    <property type="entry name" value="HlyB_4HB_MCP"/>
</dbReference>
<name>A0A291QYX0_9BACT</name>
<sequence>MTWKFAARILPNPYFGEYCQKAVSLKLAYLNFPFMIKKITWPTRYTIACVLVGIMVILILVNVFEKLSNSKLDRSIQSIYADRLLPATYLHQISHNLYEQEILATTSSNTEKLQQHRDRIQAIIRDYETTYLTAEEQRYWLQFKSQLNDFYRADAQGKQQELTALQSTLQDLSRLQIGEGQNLKTHSTSLIGSNNLSIQLELALAIILGIVVIILLLKPNKHILNFTAPTVLN</sequence>
<evidence type="ECO:0000313" key="3">
    <source>
        <dbReference type="EMBL" id="ATL49053.1"/>
    </source>
</evidence>
<feature type="domain" description="Chemotaxis methyl-accepting receptor HlyB-like 4HB MCP" evidence="2">
    <location>
        <begin position="54"/>
        <end position="153"/>
    </location>
</feature>
<evidence type="ECO:0000259" key="2">
    <source>
        <dbReference type="Pfam" id="PF12729"/>
    </source>
</evidence>
<keyword evidence="1" id="KW-0812">Transmembrane</keyword>
<protein>
    <recommendedName>
        <fullName evidence="2">Chemotaxis methyl-accepting receptor HlyB-like 4HB MCP domain-containing protein</fullName>
    </recommendedName>
</protein>
<keyword evidence="1" id="KW-0472">Membrane</keyword>
<keyword evidence="1" id="KW-1133">Transmembrane helix</keyword>
<dbReference type="AlphaFoldDB" id="A0A291QYX0"/>
<evidence type="ECO:0000256" key="1">
    <source>
        <dbReference type="SAM" id="Phobius"/>
    </source>
</evidence>
<evidence type="ECO:0000313" key="4">
    <source>
        <dbReference type="Proteomes" id="UP000220133"/>
    </source>
</evidence>
<feature type="transmembrane region" description="Helical" evidence="1">
    <location>
        <begin position="196"/>
        <end position="217"/>
    </location>
</feature>
<reference evidence="3 4" key="1">
    <citation type="submission" date="2017-10" db="EMBL/GenBank/DDBJ databases">
        <title>Paenichitinophaga pekingensis gen. nov., sp. nov., isolated from activated sludge.</title>
        <authorList>
            <person name="Jin D."/>
            <person name="Kong X."/>
            <person name="Deng Y."/>
            <person name="Bai Z."/>
        </authorList>
    </citation>
    <scope>NUCLEOTIDE SEQUENCE [LARGE SCALE GENOMIC DNA]</scope>
    <source>
        <strain evidence="3 4">13</strain>
    </source>
</reference>
<dbReference type="KEGG" id="cbae:COR50_18795"/>
<accession>A0A291QYX0</accession>
<dbReference type="EMBL" id="CP023777">
    <property type="protein sequence ID" value="ATL49053.1"/>
    <property type="molecule type" value="Genomic_DNA"/>
</dbReference>
<keyword evidence="4" id="KW-1185">Reference proteome</keyword>
<feature type="transmembrane region" description="Helical" evidence="1">
    <location>
        <begin position="45"/>
        <end position="64"/>
    </location>
</feature>
<dbReference type="Proteomes" id="UP000220133">
    <property type="component" value="Chromosome"/>
</dbReference>
<proteinExistence type="predicted"/>